<evidence type="ECO:0000256" key="3">
    <source>
        <dbReference type="ARBA" id="ARBA00023125"/>
    </source>
</evidence>
<comment type="similarity">
    <text evidence="1">Belongs to the LysR transcriptional regulatory family.</text>
</comment>
<dbReference type="CDD" id="cd08417">
    <property type="entry name" value="PBP2_Nitroaromatics_like"/>
    <property type="match status" value="1"/>
</dbReference>
<dbReference type="OrthoDB" id="9774011at2"/>
<evidence type="ECO:0000313" key="7">
    <source>
        <dbReference type="Proteomes" id="UP000244898"/>
    </source>
</evidence>
<name>A0A2R8C2W2_9RHOB</name>
<dbReference type="SUPFAM" id="SSF53850">
    <property type="entry name" value="Periplasmic binding protein-like II"/>
    <property type="match status" value="1"/>
</dbReference>
<dbReference type="GO" id="GO:0003700">
    <property type="term" value="F:DNA-binding transcription factor activity"/>
    <property type="evidence" value="ECO:0007669"/>
    <property type="project" value="InterPro"/>
</dbReference>
<dbReference type="EMBL" id="ONZG01000001">
    <property type="protein sequence ID" value="SPJ26768.1"/>
    <property type="molecule type" value="Genomic_DNA"/>
</dbReference>
<reference evidence="7" key="1">
    <citation type="submission" date="2018-03" db="EMBL/GenBank/DDBJ databases">
        <authorList>
            <person name="Rodrigo-Torres L."/>
            <person name="Arahal R. D."/>
            <person name="Lucena T."/>
        </authorList>
    </citation>
    <scope>NUCLEOTIDE SEQUENCE [LARGE SCALE GENOMIC DNA]</scope>
    <source>
        <strain evidence="7">CECT 7615</strain>
    </source>
</reference>
<evidence type="ECO:0000313" key="6">
    <source>
        <dbReference type="EMBL" id="SPJ26768.1"/>
    </source>
</evidence>
<dbReference type="Pfam" id="PF00126">
    <property type="entry name" value="HTH_1"/>
    <property type="match status" value="1"/>
</dbReference>
<dbReference type="Gene3D" id="1.10.10.10">
    <property type="entry name" value="Winged helix-like DNA-binding domain superfamily/Winged helix DNA-binding domain"/>
    <property type="match status" value="1"/>
</dbReference>
<dbReference type="InterPro" id="IPR037402">
    <property type="entry name" value="YidZ_PBP2"/>
</dbReference>
<dbReference type="SUPFAM" id="SSF46785">
    <property type="entry name" value="Winged helix' DNA-binding domain"/>
    <property type="match status" value="1"/>
</dbReference>
<gene>
    <name evidence="6" type="primary">pcpR_1</name>
    <name evidence="6" type="ORF">TRM7615_00237</name>
</gene>
<dbReference type="PANTHER" id="PTHR30118:SF6">
    <property type="entry name" value="HTH-TYPE TRANSCRIPTIONAL REGULATOR LEUO"/>
    <property type="match status" value="1"/>
</dbReference>
<dbReference type="Pfam" id="PF03466">
    <property type="entry name" value="LysR_substrate"/>
    <property type="match status" value="1"/>
</dbReference>
<dbReference type="AlphaFoldDB" id="A0A2R8C2W2"/>
<dbReference type="PROSITE" id="PS50931">
    <property type="entry name" value="HTH_LYSR"/>
    <property type="match status" value="1"/>
</dbReference>
<dbReference type="GO" id="GO:0003677">
    <property type="term" value="F:DNA binding"/>
    <property type="evidence" value="ECO:0007669"/>
    <property type="project" value="UniProtKB-KW"/>
</dbReference>
<evidence type="ECO:0000256" key="2">
    <source>
        <dbReference type="ARBA" id="ARBA00023015"/>
    </source>
</evidence>
<protein>
    <submittedName>
        <fullName evidence="6">PCP degradation transcriptional activation protein</fullName>
    </submittedName>
</protein>
<keyword evidence="7" id="KW-1185">Reference proteome</keyword>
<keyword evidence="3" id="KW-0238">DNA-binding</keyword>
<dbReference type="InterPro" id="IPR036388">
    <property type="entry name" value="WH-like_DNA-bd_sf"/>
</dbReference>
<sequence length="315" mass="34816">MNFKNFDLNLLRILAALLKTGSTTRAGQQIGLSQPAVSAALARLRHALNDPLFVRQGRNLIATEYAETLREPLIDLLDQTEILLKGPETFDPKTDGYDFLCSGSDFFGELLIPHLADHMTQHAPLVRIRMQAVVAETYADPLINGADLALLPAAPFPKWVESQFLFQSHFIVIARRNNPMLSGRGAVKSDRISLDAFCAAQHVLFSPEGKFHGYSDAALLDTGRSRTVALTLPTFSGVGNAVAHSDMIALMPHQMAQYMAPRIGLDLFQPPIVLEPIDLVMAWHQRTNNSPAHRWLRDMITLLSKPLQALPSRPA</sequence>
<evidence type="ECO:0000259" key="5">
    <source>
        <dbReference type="PROSITE" id="PS50931"/>
    </source>
</evidence>
<dbReference type="Gene3D" id="3.40.190.10">
    <property type="entry name" value="Periplasmic binding protein-like II"/>
    <property type="match status" value="2"/>
</dbReference>
<dbReference type="PRINTS" id="PR00039">
    <property type="entry name" value="HTHLYSR"/>
</dbReference>
<dbReference type="InterPro" id="IPR050389">
    <property type="entry name" value="LysR-type_TF"/>
</dbReference>
<dbReference type="InterPro" id="IPR036390">
    <property type="entry name" value="WH_DNA-bd_sf"/>
</dbReference>
<proteinExistence type="inferred from homology"/>
<keyword evidence="4" id="KW-0804">Transcription</keyword>
<evidence type="ECO:0000256" key="1">
    <source>
        <dbReference type="ARBA" id="ARBA00009437"/>
    </source>
</evidence>
<keyword evidence="2" id="KW-0805">Transcription regulation</keyword>
<dbReference type="PANTHER" id="PTHR30118">
    <property type="entry name" value="HTH-TYPE TRANSCRIPTIONAL REGULATOR LEUO-RELATED"/>
    <property type="match status" value="1"/>
</dbReference>
<dbReference type="InterPro" id="IPR005119">
    <property type="entry name" value="LysR_subst-bd"/>
</dbReference>
<evidence type="ECO:0000256" key="4">
    <source>
        <dbReference type="ARBA" id="ARBA00023163"/>
    </source>
</evidence>
<accession>A0A2R8C2W2</accession>
<dbReference type="RefSeq" id="WP_108785081.1">
    <property type="nucleotide sequence ID" value="NZ_ONZG01000001.1"/>
</dbReference>
<organism evidence="6 7">
    <name type="scientific">Falsiruegeria mediterranea M17</name>
    <dbReference type="NCBI Taxonomy" id="1200281"/>
    <lineage>
        <taxon>Bacteria</taxon>
        <taxon>Pseudomonadati</taxon>
        <taxon>Pseudomonadota</taxon>
        <taxon>Alphaproteobacteria</taxon>
        <taxon>Rhodobacterales</taxon>
        <taxon>Roseobacteraceae</taxon>
        <taxon>Falsiruegeria</taxon>
    </lineage>
</organism>
<dbReference type="Proteomes" id="UP000244898">
    <property type="component" value="Unassembled WGS sequence"/>
</dbReference>
<feature type="domain" description="HTH lysR-type" evidence="5">
    <location>
        <begin position="6"/>
        <end position="63"/>
    </location>
</feature>
<dbReference type="InterPro" id="IPR000847">
    <property type="entry name" value="LysR_HTH_N"/>
</dbReference>